<dbReference type="EMBL" id="KV426312">
    <property type="protein sequence ID" value="KZV82617.1"/>
    <property type="molecule type" value="Genomic_DNA"/>
</dbReference>
<proteinExistence type="predicted"/>
<dbReference type="AlphaFoldDB" id="A0A165CK65"/>
<name>A0A165CK65_EXIGL</name>
<sequence>MFPAARSRHRGGCHEAAMYPVVLDVLLRRDISVAYDVTPRRGLEVDLVLAVGVILSCTSDRRTSLWRVRLLSVSILRRA</sequence>
<keyword evidence="2" id="KW-1185">Reference proteome</keyword>
<gene>
    <name evidence="1" type="ORF">EXIGLDRAFT_843544</name>
</gene>
<reference evidence="1 2" key="1">
    <citation type="journal article" date="2016" name="Mol. Biol. Evol.">
        <title>Comparative Genomics of Early-Diverging Mushroom-Forming Fungi Provides Insights into the Origins of Lignocellulose Decay Capabilities.</title>
        <authorList>
            <person name="Nagy L.G."/>
            <person name="Riley R."/>
            <person name="Tritt A."/>
            <person name="Adam C."/>
            <person name="Daum C."/>
            <person name="Floudas D."/>
            <person name="Sun H."/>
            <person name="Yadav J.S."/>
            <person name="Pangilinan J."/>
            <person name="Larsson K.H."/>
            <person name="Matsuura K."/>
            <person name="Barry K."/>
            <person name="Labutti K."/>
            <person name="Kuo R."/>
            <person name="Ohm R.A."/>
            <person name="Bhattacharya S.S."/>
            <person name="Shirouzu T."/>
            <person name="Yoshinaga Y."/>
            <person name="Martin F.M."/>
            <person name="Grigoriev I.V."/>
            <person name="Hibbett D.S."/>
        </authorList>
    </citation>
    <scope>NUCLEOTIDE SEQUENCE [LARGE SCALE GENOMIC DNA]</scope>
    <source>
        <strain evidence="1 2">HHB12029</strain>
    </source>
</reference>
<protein>
    <submittedName>
        <fullName evidence="1">Uncharacterized protein</fullName>
    </submittedName>
</protein>
<evidence type="ECO:0000313" key="1">
    <source>
        <dbReference type="EMBL" id="KZV82617.1"/>
    </source>
</evidence>
<organism evidence="1 2">
    <name type="scientific">Exidia glandulosa HHB12029</name>
    <dbReference type="NCBI Taxonomy" id="1314781"/>
    <lineage>
        <taxon>Eukaryota</taxon>
        <taxon>Fungi</taxon>
        <taxon>Dikarya</taxon>
        <taxon>Basidiomycota</taxon>
        <taxon>Agaricomycotina</taxon>
        <taxon>Agaricomycetes</taxon>
        <taxon>Auriculariales</taxon>
        <taxon>Exidiaceae</taxon>
        <taxon>Exidia</taxon>
    </lineage>
</organism>
<accession>A0A165CK65</accession>
<evidence type="ECO:0000313" key="2">
    <source>
        <dbReference type="Proteomes" id="UP000077266"/>
    </source>
</evidence>
<dbReference type="InParanoid" id="A0A165CK65"/>
<dbReference type="Proteomes" id="UP000077266">
    <property type="component" value="Unassembled WGS sequence"/>
</dbReference>